<gene>
    <name evidence="3" type="ORF">SAMN04489812_2571</name>
</gene>
<evidence type="ECO:0000256" key="2">
    <source>
        <dbReference type="SAM" id="SignalP"/>
    </source>
</evidence>
<proteinExistence type="predicted"/>
<sequence length="206" mass="22023">MPRRSLLCGAVVAMLTLTVAAGCDGGGGTPKQSPSAPGSSAASSSASSSPSPTVSQNEMMLHAAQEQFKTYYKLHLVEGKKPESGPSKSLLAMTDPYGPERDALQKSFAAARKEGSYIKSANVRVTVGPETSSNGSKRTELTFRACIDGRKASVTNGTQSRPLSWELLDVNMRTKDGESVERRASEPDAWRVYRANQADEDKACEF</sequence>
<dbReference type="EMBL" id="LT629772">
    <property type="protein sequence ID" value="SDS65329.1"/>
    <property type="molecule type" value="Genomic_DNA"/>
</dbReference>
<evidence type="ECO:0008006" key="5">
    <source>
        <dbReference type="Google" id="ProtNLM"/>
    </source>
</evidence>
<feature type="chain" id="PRO_5038413245" description="Lipoprotein" evidence="2">
    <location>
        <begin position="22"/>
        <end position="206"/>
    </location>
</feature>
<organism evidence="3 4">
    <name type="scientific">Microlunatus soli</name>
    <dbReference type="NCBI Taxonomy" id="630515"/>
    <lineage>
        <taxon>Bacteria</taxon>
        <taxon>Bacillati</taxon>
        <taxon>Actinomycetota</taxon>
        <taxon>Actinomycetes</taxon>
        <taxon>Propionibacteriales</taxon>
        <taxon>Propionibacteriaceae</taxon>
        <taxon>Microlunatus</taxon>
    </lineage>
</organism>
<dbReference type="STRING" id="630515.SAMN04489812_2571"/>
<dbReference type="PROSITE" id="PS51257">
    <property type="entry name" value="PROKAR_LIPOPROTEIN"/>
    <property type="match status" value="1"/>
</dbReference>
<dbReference type="Proteomes" id="UP000199103">
    <property type="component" value="Chromosome I"/>
</dbReference>
<evidence type="ECO:0000256" key="1">
    <source>
        <dbReference type="SAM" id="MobiDB-lite"/>
    </source>
</evidence>
<protein>
    <recommendedName>
        <fullName evidence="5">Lipoprotein</fullName>
    </recommendedName>
</protein>
<dbReference type="AlphaFoldDB" id="A0A1H1U0A8"/>
<reference evidence="3 4" key="1">
    <citation type="submission" date="2016-10" db="EMBL/GenBank/DDBJ databases">
        <authorList>
            <person name="de Groot N.N."/>
        </authorList>
    </citation>
    <scope>NUCLEOTIDE SEQUENCE [LARGE SCALE GENOMIC DNA]</scope>
    <source>
        <strain evidence="3 4">DSM 21800</strain>
    </source>
</reference>
<keyword evidence="4" id="KW-1185">Reference proteome</keyword>
<evidence type="ECO:0000313" key="3">
    <source>
        <dbReference type="EMBL" id="SDS65329.1"/>
    </source>
</evidence>
<feature type="region of interest" description="Disordered" evidence="1">
    <location>
        <begin position="26"/>
        <end position="56"/>
    </location>
</feature>
<feature type="compositionally biased region" description="Low complexity" evidence="1">
    <location>
        <begin position="33"/>
        <end position="52"/>
    </location>
</feature>
<evidence type="ECO:0000313" key="4">
    <source>
        <dbReference type="Proteomes" id="UP000199103"/>
    </source>
</evidence>
<name>A0A1H1U0A8_9ACTN</name>
<keyword evidence="2" id="KW-0732">Signal</keyword>
<feature type="signal peptide" evidence="2">
    <location>
        <begin position="1"/>
        <end position="21"/>
    </location>
</feature>
<accession>A0A1H1U0A8</accession>